<proteinExistence type="predicted"/>
<dbReference type="AlphaFoldDB" id="A0A9P4TGD5"/>
<dbReference type="PANTHER" id="PTHR24148:SF73">
    <property type="entry name" value="HET DOMAIN PROTEIN (AFU_ORTHOLOGUE AFUA_8G01020)"/>
    <property type="match status" value="1"/>
</dbReference>
<reference evidence="2" key="1">
    <citation type="submission" date="2019-04" db="EMBL/GenBank/DDBJ databases">
        <title>Sequencing of skin fungus with MAO and IRED activity.</title>
        <authorList>
            <person name="Marsaioli A.J."/>
            <person name="Bonatto J.M.C."/>
            <person name="Reis Junior O."/>
        </authorList>
    </citation>
    <scope>NUCLEOTIDE SEQUENCE</scope>
    <source>
        <strain evidence="2">30M1</strain>
    </source>
</reference>
<gene>
    <name evidence="2" type="ORF">E8E13_006490</name>
</gene>
<dbReference type="PANTHER" id="PTHR24148">
    <property type="entry name" value="ANKYRIN REPEAT DOMAIN-CONTAINING PROTEIN 39 HOMOLOG-RELATED"/>
    <property type="match status" value="1"/>
</dbReference>
<dbReference type="InterPro" id="IPR052895">
    <property type="entry name" value="HetReg/Transcr_Mod"/>
</dbReference>
<protein>
    <recommendedName>
        <fullName evidence="1">Heterokaryon incompatibility domain-containing protein</fullName>
    </recommendedName>
</protein>
<evidence type="ECO:0000259" key="1">
    <source>
        <dbReference type="Pfam" id="PF06985"/>
    </source>
</evidence>
<dbReference type="OrthoDB" id="3688067at2759"/>
<dbReference type="Proteomes" id="UP000801428">
    <property type="component" value="Unassembled WGS sequence"/>
</dbReference>
<sequence length="434" mass="50294">MLKQRTKFTYEPLDTTQQSIRLISVDPELSPEGFVQCSIRHTTIDAQYNCLSYRWGPPDLSNTLIINGQALSINGYLHDFLAEVRTFTYQAPNQSLMSNLRNSLWIDAVCIDQKSTIERNHQVGQMGKIYSNACKVIMWLGNRYSEHEEDTDLPSTSFKDYYGFILYNQYWTRAWVAQEIMLAKDPVLMIADHIARRLVPFTDLFNRRATLLTQGLAWDEFTRHLRDSGSGDVLLTWKKLVYDRKDTAKKPEITEWLRELQNVKCTLVRDRIFSLLELSKEGRHITVDYNMSIAQLVYQVLSARNREVCLCEIFFLNWVLKIGNEPIDTSGACTYVQLVPNKGCFCTQVACDWQWELDDPNDFDLKILQAPLQAFQIDSVPQLCFEAIHGDISKPVQVKIGSVYERQLVSKDGKIKKFPFTTAFIERREGQKFF</sequence>
<organism evidence="2 3">
    <name type="scientific">Curvularia kusanoi</name>
    <name type="common">Cochliobolus kusanoi</name>
    <dbReference type="NCBI Taxonomy" id="90978"/>
    <lineage>
        <taxon>Eukaryota</taxon>
        <taxon>Fungi</taxon>
        <taxon>Dikarya</taxon>
        <taxon>Ascomycota</taxon>
        <taxon>Pezizomycotina</taxon>
        <taxon>Dothideomycetes</taxon>
        <taxon>Pleosporomycetidae</taxon>
        <taxon>Pleosporales</taxon>
        <taxon>Pleosporineae</taxon>
        <taxon>Pleosporaceae</taxon>
        <taxon>Curvularia</taxon>
    </lineage>
</organism>
<keyword evidence="3" id="KW-1185">Reference proteome</keyword>
<dbReference type="Pfam" id="PF06985">
    <property type="entry name" value="HET"/>
    <property type="match status" value="1"/>
</dbReference>
<accession>A0A9P4TGD5</accession>
<comment type="caution">
    <text evidence="2">The sequence shown here is derived from an EMBL/GenBank/DDBJ whole genome shotgun (WGS) entry which is preliminary data.</text>
</comment>
<evidence type="ECO:0000313" key="2">
    <source>
        <dbReference type="EMBL" id="KAF3003573.1"/>
    </source>
</evidence>
<dbReference type="InterPro" id="IPR010730">
    <property type="entry name" value="HET"/>
</dbReference>
<feature type="domain" description="Heterokaryon incompatibility" evidence="1">
    <location>
        <begin position="48"/>
        <end position="151"/>
    </location>
</feature>
<name>A0A9P4TGD5_CURKU</name>
<evidence type="ECO:0000313" key="3">
    <source>
        <dbReference type="Proteomes" id="UP000801428"/>
    </source>
</evidence>
<dbReference type="EMBL" id="SWKU01000009">
    <property type="protein sequence ID" value="KAF3003573.1"/>
    <property type="molecule type" value="Genomic_DNA"/>
</dbReference>